<feature type="compositionally biased region" description="Basic and acidic residues" evidence="1">
    <location>
        <begin position="590"/>
        <end position="605"/>
    </location>
</feature>
<dbReference type="Proteomes" id="UP000238274">
    <property type="component" value="Unassembled WGS sequence"/>
</dbReference>
<reference evidence="2 3" key="1">
    <citation type="submission" date="2017-12" db="EMBL/GenBank/DDBJ databases">
        <title>Gene loss provides genomic basis for host adaptation in cereal stripe rust fungi.</title>
        <authorList>
            <person name="Xia C."/>
        </authorList>
    </citation>
    <scope>NUCLEOTIDE SEQUENCE [LARGE SCALE GENOMIC DNA]</scope>
    <source>
        <strain evidence="2 3">93TX-2</strain>
    </source>
</reference>
<name>A0A2S4UDJ8_9BASI</name>
<proteinExistence type="predicted"/>
<feature type="compositionally biased region" description="Basic residues" evidence="1">
    <location>
        <begin position="294"/>
        <end position="303"/>
    </location>
</feature>
<accession>A0A2S4UDJ8</accession>
<feature type="region of interest" description="Disordered" evidence="1">
    <location>
        <begin position="550"/>
        <end position="650"/>
    </location>
</feature>
<dbReference type="InterPro" id="IPR013889">
    <property type="entry name" value="Karyogamy_KAR9"/>
</dbReference>
<evidence type="ECO:0008006" key="4">
    <source>
        <dbReference type="Google" id="ProtNLM"/>
    </source>
</evidence>
<feature type="compositionally biased region" description="Polar residues" evidence="1">
    <location>
        <begin position="196"/>
        <end position="205"/>
    </location>
</feature>
<feature type="compositionally biased region" description="Low complexity" evidence="1">
    <location>
        <begin position="612"/>
        <end position="624"/>
    </location>
</feature>
<feature type="compositionally biased region" description="Low complexity" evidence="1">
    <location>
        <begin position="763"/>
        <end position="774"/>
    </location>
</feature>
<keyword evidence="3" id="KW-1185">Reference proteome</keyword>
<dbReference type="EMBL" id="PKSM01000421">
    <property type="protein sequence ID" value="POV95357.1"/>
    <property type="molecule type" value="Genomic_DNA"/>
</dbReference>
<protein>
    <recommendedName>
        <fullName evidence="4">GAR domain-containing protein</fullName>
    </recommendedName>
</protein>
<feature type="compositionally biased region" description="Polar residues" evidence="1">
    <location>
        <begin position="109"/>
        <end position="132"/>
    </location>
</feature>
<evidence type="ECO:0000256" key="1">
    <source>
        <dbReference type="SAM" id="MobiDB-lite"/>
    </source>
</evidence>
<evidence type="ECO:0000313" key="2">
    <source>
        <dbReference type="EMBL" id="POV95357.1"/>
    </source>
</evidence>
<dbReference type="VEuPathDB" id="FungiDB:PSHT_15703"/>
<reference evidence="3" key="2">
    <citation type="journal article" date="2018" name="BMC Genomics">
        <title>Genomic insights into host adaptation between the wheat stripe rust pathogen (Puccinia striiformis f. sp. tritici) and the barley stripe rust pathogen (Puccinia striiformis f. sp. hordei).</title>
        <authorList>
            <person name="Xia C."/>
            <person name="Wang M."/>
            <person name="Yin C."/>
            <person name="Cornejo O.E."/>
            <person name="Hulbert S.H."/>
            <person name="Chen X."/>
        </authorList>
    </citation>
    <scope>NUCLEOTIDE SEQUENCE [LARGE SCALE GENOMIC DNA]</scope>
    <source>
        <strain evidence="3">93TX-2</strain>
    </source>
</reference>
<comment type="caution">
    <text evidence="2">The sequence shown here is derived from an EMBL/GenBank/DDBJ whole genome shotgun (WGS) entry which is preliminary data.</text>
</comment>
<feature type="compositionally biased region" description="Low complexity" evidence="1">
    <location>
        <begin position="76"/>
        <end position="85"/>
    </location>
</feature>
<dbReference type="OrthoDB" id="5559380at2759"/>
<feature type="compositionally biased region" description="Low complexity" evidence="1">
    <location>
        <begin position="634"/>
        <end position="649"/>
    </location>
</feature>
<feature type="region of interest" description="Disordered" evidence="1">
    <location>
        <begin position="899"/>
        <end position="921"/>
    </location>
</feature>
<dbReference type="AlphaFoldDB" id="A0A2S4UDJ8"/>
<feature type="region of interest" description="Disordered" evidence="1">
    <location>
        <begin position="36"/>
        <end position="86"/>
    </location>
</feature>
<feature type="compositionally biased region" description="Low complexity" evidence="1">
    <location>
        <begin position="900"/>
        <end position="912"/>
    </location>
</feature>
<evidence type="ECO:0000313" key="3">
    <source>
        <dbReference type="Proteomes" id="UP000238274"/>
    </source>
</evidence>
<feature type="region of interest" description="Disordered" evidence="1">
    <location>
        <begin position="277"/>
        <end position="320"/>
    </location>
</feature>
<feature type="region of interest" description="Disordered" evidence="1">
    <location>
        <begin position="701"/>
        <end position="729"/>
    </location>
</feature>
<feature type="region of interest" description="Disordered" evidence="1">
    <location>
        <begin position="673"/>
        <end position="692"/>
    </location>
</feature>
<sequence length="948" mass="103241">MSEQEHHADLDMFYTPLFSKLNLNNDDRHLNRLSQSFVPNHRSNSSTSSPSTSNLSPPATTPRTATQPSHTINHNPSPSASSPSSLHRDLYKLSLQSILQAGRPRRPSTDNNQCSDSNSTSTSQHEPSSTRALSIDEPIPNTATTTTFENPTRTSDNLARINEVAMSIQEVALALFQVQELRHSSASHQSESSRHPLSSSQTSPSILAADRPSGSALTHVDKALMRLEKKVETTSIQIIELETLIRPYRGTNGTSSAQSRLVNDKFDNITEEWARIQHDTEKSSSSLSGFVRETHRRTRSNTRKTRDSHASSTSSGDPQECEELMKSYHVLIKNFHAKNKHYVPSCERVLGILSKGIKSRSTKNGEVLRRYADMNLRFSSIQERINRVGLDLLGVEKILQQACVAASDTTPAEGSVQASEQSFLQLPTDSHIPTTPTSAGSPSKTRKALTSMSNYLISTSPQFLTKHSSNGNSISPFRKLASKFTSATPSLPSQPSSVCSGQTPSFSIAGATPNRTEPSHTTLIAADAKHAKPWSLFILLIGQSNDVQTTSQNDTIHSGLDDRSTAPSTAPEQHRPYRPYSRQTHQHTPSYEKPRWNISLKRIEDSPAAIAGTSGSNLTKSSSSRRATPNPTASRSQSRGGIRSQSQYGFAGYDRPCSVAGRSEASCGTTLSMSAYRSRPPSRHSRIPAPLWDPSMDVQRVQSKGSTEPGDLIRPYSRAATGPPPLPGGRARPATALSILSTGLLSPTESDLAKMPGRAPTTLGLSSSSSLSHSMMRPDNKRLSHGSITSTNLPKKKRLSDINLLESCPSTMMMIDDQQANPADPLDLLIHEKCGTQLTKIYIRRLDSPLSRNPEKAKLAGAGIGDQARYSFWFCGAGKPNEEKSVMCKLVEVKRGVLPTTNTNNRSNISSTGGNGSNEPSVKVLVRTKSGWIDLDSYLLDCQSNASF</sequence>
<reference evidence="3" key="3">
    <citation type="journal article" date="2018" name="Mol. Plant Microbe Interact.">
        <title>Genome sequence resources for the wheat stripe rust pathogen (Puccinia striiformis f. sp. tritici) and the barley stripe rust pathogen (Puccinia striiformis f. sp. hordei).</title>
        <authorList>
            <person name="Xia C."/>
            <person name="Wang M."/>
            <person name="Yin C."/>
            <person name="Cornejo O.E."/>
            <person name="Hulbert S.H."/>
            <person name="Chen X."/>
        </authorList>
    </citation>
    <scope>NUCLEOTIDE SEQUENCE [LARGE SCALE GENOMIC DNA]</scope>
    <source>
        <strain evidence="3">93TX-2</strain>
    </source>
</reference>
<feature type="compositionally biased region" description="Low complexity" evidence="1">
    <location>
        <begin position="43"/>
        <end position="68"/>
    </location>
</feature>
<dbReference type="Pfam" id="PF08580">
    <property type="entry name" value="KAR9"/>
    <property type="match status" value="1"/>
</dbReference>
<gene>
    <name evidence="2" type="ORF">PSHT_15703</name>
</gene>
<feature type="region of interest" description="Disordered" evidence="1">
    <location>
        <begin position="761"/>
        <end position="792"/>
    </location>
</feature>
<organism evidence="2 3">
    <name type="scientific">Puccinia striiformis</name>
    <dbReference type="NCBI Taxonomy" id="27350"/>
    <lineage>
        <taxon>Eukaryota</taxon>
        <taxon>Fungi</taxon>
        <taxon>Dikarya</taxon>
        <taxon>Basidiomycota</taxon>
        <taxon>Pucciniomycotina</taxon>
        <taxon>Pucciniomycetes</taxon>
        <taxon>Pucciniales</taxon>
        <taxon>Pucciniaceae</taxon>
        <taxon>Puccinia</taxon>
    </lineage>
</organism>
<feature type="region of interest" description="Disordered" evidence="1">
    <location>
        <begin position="185"/>
        <end position="214"/>
    </location>
</feature>
<feature type="compositionally biased region" description="Low complexity" evidence="1">
    <location>
        <begin position="142"/>
        <end position="154"/>
    </location>
</feature>
<feature type="region of interest" description="Disordered" evidence="1">
    <location>
        <begin position="101"/>
        <end position="154"/>
    </location>
</feature>